<sequence>MDPYTAATFHNASILAHSVLHGIEKNYEKNNELSDVDLIQLYHIYGDISEKALTILENSSIVRFVTEDKTVKIYQVEGSSGIQYLIYPNYNYCACSAYKYHVCKIESLYLTCKHILAAKLAEITQQFKDETISHTGAVELLMSSFITNT</sequence>
<dbReference type="EMBL" id="GECZ01008218">
    <property type="protein sequence ID" value="JAS61551.1"/>
    <property type="molecule type" value="Transcribed_RNA"/>
</dbReference>
<name>A0A1B6EWP2_9HEMI</name>
<dbReference type="AlphaFoldDB" id="A0A1B6EWP2"/>
<dbReference type="PROSITE" id="PS50966">
    <property type="entry name" value="ZF_SWIM"/>
    <property type="match status" value="1"/>
</dbReference>
<dbReference type="PANTHER" id="PTHR28498:SF1">
    <property type="entry name" value="ZINC FINGER SWIM DOMAIN-CONTAINING PROTEIN 7"/>
    <property type="match status" value="1"/>
</dbReference>
<dbReference type="GO" id="GO:0097196">
    <property type="term" value="C:Shu complex"/>
    <property type="evidence" value="ECO:0007669"/>
    <property type="project" value="TreeGrafter"/>
</dbReference>
<feature type="domain" description="SWIM-type" evidence="2">
    <location>
        <begin position="84"/>
        <end position="123"/>
    </location>
</feature>
<accession>A0A1B6EWP2</accession>
<evidence type="ECO:0000313" key="4">
    <source>
        <dbReference type="EMBL" id="JAS61551.1"/>
    </source>
</evidence>
<dbReference type="EMBL" id="GECZ01000239">
    <property type="protein sequence ID" value="JAS69530.1"/>
    <property type="molecule type" value="Transcribed_RNA"/>
</dbReference>
<evidence type="ECO:0000256" key="1">
    <source>
        <dbReference type="PROSITE-ProRule" id="PRU00325"/>
    </source>
</evidence>
<dbReference type="EMBL" id="GECZ01027452">
    <property type="protein sequence ID" value="JAS42317.1"/>
    <property type="molecule type" value="Transcribed_RNA"/>
</dbReference>
<dbReference type="InterPro" id="IPR007527">
    <property type="entry name" value="Znf_SWIM"/>
</dbReference>
<evidence type="ECO:0000313" key="5">
    <source>
        <dbReference type="EMBL" id="JAS69530.1"/>
    </source>
</evidence>
<protein>
    <recommendedName>
        <fullName evidence="2">SWIM-type domain-containing protein</fullName>
    </recommendedName>
</protein>
<keyword evidence="1" id="KW-0862">Zinc</keyword>
<dbReference type="PANTHER" id="PTHR28498">
    <property type="entry name" value="ZINC FINGER SWIM DOMAIN-CONTAINING PROTEIN 7"/>
    <property type="match status" value="1"/>
</dbReference>
<proteinExistence type="predicted"/>
<dbReference type="GO" id="GO:0008270">
    <property type="term" value="F:zinc ion binding"/>
    <property type="evidence" value="ECO:0007669"/>
    <property type="project" value="UniProtKB-KW"/>
</dbReference>
<gene>
    <name evidence="4" type="ORF">g.9315</name>
    <name evidence="5" type="ORF">g.9316</name>
    <name evidence="3" type="ORF">g.9317</name>
</gene>
<organism evidence="3">
    <name type="scientific">Cuerna arida</name>
    <dbReference type="NCBI Taxonomy" id="1464854"/>
    <lineage>
        <taxon>Eukaryota</taxon>
        <taxon>Metazoa</taxon>
        <taxon>Ecdysozoa</taxon>
        <taxon>Arthropoda</taxon>
        <taxon>Hexapoda</taxon>
        <taxon>Insecta</taxon>
        <taxon>Pterygota</taxon>
        <taxon>Neoptera</taxon>
        <taxon>Paraneoptera</taxon>
        <taxon>Hemiptera</taxon>
        <taxon>Auchenorrhyncha</taxon>
        <taxon>Membracoidea</taxon>
        <taxon>Cicadellidae</taxon>
        <taxon>Cicadellinae</taxon>
        <taxon>Proconiini</taxon>
        <taxon>Cuerna</taxon>
    </lineage>
</organism>
<keyword evidence="1" id="KW-0479">Metal-binding</keyword>
<evidence type="ECO:0000259" key="2">
    <source>
        <dbReference type="PROSITE" id="PS50966"/>
    </source>
</evidence>
<keyword evidence="1" id="KW-0863">Zinc-finger</keyword>
<reference evidence="3" key="1">
    <citation type="submission" date="2015-11" db="EMBL/GenBank/DDBJ databases">
        <title>De novo transcriptome assembly of four potential Pierce s Disease insect vectors from Arizona vineyards.</title>
        <authorList>
            <person name="Tassone E.E."/>
        </authorList>
    </citation>
    <scope>NUCLEOTIDE SEQUENCE</scope>
</reference>
<dbReference type="GO" id="GO:0000724">
    <property type="term" value="P:double-strand break repair via homologous recombination"/>
    <property type="evidence" value="ECO:0007669"/>
    <property type="project" value="TreeGrafter"/>
</dbReference>
<evidence type="ECO:0000313" key="3">
    <source>
        <dbReference type="EMBL" id="JAS42317.1"/>
    </source>
</evidence>